<dbReference type="EMBL" id="BFBR01000013">
    <property type="protein sequence ID" value="GBF59372.1"/>
    <property type="molecule type" value="Genomic_DNA"/>
</dbReference>
<reference evidence="2 3" key="1">
    <citation type="journal article" date="2018" name="Genome Announc.">
        <title>Draft Genome Sequence of "Candidatus Phycosocius bacilliformis," an Alphaproteobacterial Ectosymbiont of the Hydrocarbon-Producing Green Alga Botryococcus braunii.</title>
        <authorList>
            <person name="Tanabe Y."/>
            <person name="Yamaguchi H."/>
            <person name="Watanabe M.M."/>
        </authorList>
    </citation>
    <scope>NUCLEOTIDE SEQUENCE [LARGE SCALE GENOMIC DNA]</scope>
    <source>
        <strain evidence="2 3">BOTRYCO-2</strain>
    </source>
</reference>
<dbReference type="InterPro" id="IPR000160">
    <property type="entry name" value="GGDEF_dom"/>
</dbReference>
<feature type="domain" description="GGDEF" evidence="1">
    <location>
        <begin position="304"/>
        <end position="434"/>
    </location>
</feature>
<dbReference type="InterPro" id="IPR029787">
    <property type="entry name" value="Nucleotide_cyclase"/>
</dbReference>
<evidence type="ECO:0000313" key="2">
    <source>
        <dbReference type="EMBL" id="GBF59372.1"/>
    </source>
</evidence>
<evidence type="ECO:0000259" key="1">
    <source>
        <dbReference type="PROSITE" id="PS50887"/>
    </source>
</evidence>
<dbReference type="Gene3D" id="3.30.70.270">
    <property type="match status" value="1"/>
</dbReference>
<gene>
    <name evidence="2" type="primary">pleD_2</name>
    <name evidence="2" type="ORF">PbB2_03068</name>
</gene>
<sequence>MAKPHILVLAGDDARHAISEAGFTLAGDDDVRRQTAAIVVETRGDSGAKAADLVRSLRAALGPRAGLFLAWSDGQHNFDPSVFDGVLDSTASSALLAARLGSSLRIAVMADEARLRFQTLARFGGPAHPPVINSNKTPKVLLFGLPGPDLLQFSTALNAQGADTIAAFTSFTAFDYLHESEFDAVVILARDDRPTAMTFCAAMRRNARMFHMPCLIVGSPDFDNPHEAIERGATDFAIAGDDDAGAVERLLTYIDEKRSRDALNLAFAAARAPAAIEPTTGLYSEAFFAAHLDLLAHRAFETDRPLSIAIARLDEAASLGAIRGRQAIERLIGQSGAMLSRLVRAEDVAARLDQTSFIVAFPSSDADAAAVAAERIAAVLECTAFDVQADQTSFSNDQPVQIKLRTQSASLAPRESALSLIRRVSRAIDQGQGS</sequence>
<accession>A0A2P2EE88</accession>
<dbReference type="OrthoDB" id="8447315at2"/>
<organism evidence="2 3">
    <name type="scientific">Candidatus Phycosocius bacilliformis</name>
    <dbReference type="NCBI Taxonomy" id="1445552"/>
    <lineage>
        <taxon>Bacteria</taxon>
        <taxon>Pseudomonadati</taxon>
        <taxon>Pseudomonadota</taxon>
        <taxon>Alphaproteobacteria</taxon>
        <taxon>Caulobacterales</taxon>
        <taxon>Caulobacterales incertae sedis</taxon>
        <taxon>Candidatus Phycosocius</taxon>
    </lineage>
</organism>
<dbReference type="Proteomes" id="UP000245086">
    <property type="component" value="Unassembled WGS sequence"/>
</dbReference>
<proteinExistence type="predicted"/>
<name>A0A2P2EE88_9PROT</name>
<dbReference type="PROSITE" id="PS50887">
    <property type="entry name" value="GGDEF"/>
    <property type="match status" value="1"/>
</dbReference>
<keyword evidence="3" id="KW-1185">Reference proteome</keyword>
<dbReference type="Pfam" id="PF00990">
    <property type="entry name" value="GGDEF"/>
    <property type="match status" value="1"/>
</dbReference>
<evidence type="ECO:0000313" key="3">
    <source>
        <dbReference type="Proteomes" id="UP000245086"/>
    </source>
</evidence>
<dbReference type="RefSeq" id="WP_108986261.1">
    <property type="nucleotide sequence ID" value="NZ_BFBR01000013.1"/>
</dbReference>
<dbReference type="InterPro" id="IPR043128">
    <property type="entry name" value="Rev_trsase/Diguanyl_cyclase"/>
</dbReference>
<dbReference type="AlphaFoldDB" id="A0A2P2EE88"/>
<protein>
    <submittedName>
        <fullName evidence="2">Response regulator PleD</fullName>
    </submittedName>
</protein>
<dbReference type="SUPFAM" id="SSF55073">
    <property type="entry name" value="Nucleotide cyclase"/>
    <property type="match status" value="1"/>
</dbReference>
<dbReference type="SMART" id="SM00267">
    <property type="entry name" value="GGDEF"/>
    <property type="match status" value="1"/>
</dbReference>
<comment type="caution">
    <text evidence="2">The sequence shown here is derived from an EMBL/GenBank/DDBJ whole genome shotgun (WGS) entry which is preliminary data.</text>
</comment>